<sequence>MLFKGRGGPSKWSANLLTGRSVVRIRPPLSRLGQPGIIPALVLPSGSMAARHWKGATAERETTHKVAENSSTAHDRFRPSWGSSDRHSPRGSIVSSLRNSLTCNPFSVSSCHATQRKHEG</sequence>
<dbReference type="AlphaFoldDB" id="A0A075A0E4"/>
<proteinExistence type="predicted"/>
<evidence type="ECO:0000256" key="1">
    <source>
        <dbReference type="SAM" id="MobiDB-lite"/>
    </source>
</evidence>
<dbReference type="GeneID" id="20318405"/>
<dbReference type="OrthoDB" id="6266369at2759"/>
<protein>
    <submittedName>
        <fullName evidence="2">Uncharacterized protein</fullName>
    </submittedName>
</protein>
<dbReference type="Proteomes" id="UP000054324">
    <property type="component" value="Unassembled WGS sequence"/>
</dbReference>
<keyword evidence="3" id="KW-1185">Reference proteome</keyword>
<evidence type="ECO:0000313" key="3">
    <source>
        <dbReference type="Proteomes" id="UP000054324"/>
    </source>
</evidence>
<feature type="compositionally biased region" description="Basic and acidic residues" evidence="1">
    <location>
        <begin position="57"/>
        <end position="88"/>
    </location>
</feature>
<feature type="region of interest" description="Disordered" evidence="1">
    <location>
        <begin position="55"/>
        <end position="93"/>
    </location>
</feature>
<accession>A0A075A0E4</accession>
<dbReference type="KEGG" id="ovi:T265_04219"/>
<gene>
    <name evidence="2" type="ORF">T265_04219</name>
</gene>
<name>A0A075A0E4_OPIVI</name>
<organism evidence="2 3">
    <name type="scientific">Opisthorchis viverrini</name>
    <name type="common">Southeast Asian liver fluke</name>
    <dbReference type="NCBI Taxonomy" id="6198"/>
    <lineage>
        <taxon>Eukaryota</taxon>
        <taxon>Metazoa</taxon>
        <taxon>Spiralia</taxon>
        <taxon>Lophotrochozoa</taxon>
        <taxon>Platyhelminthes</taxon>
        <taxon>Trematoda</taxon>
        <taxon>Digenea</taxon>
        <taxon>Opisthorchiida</taxon>
        <taxon>Opisthorchiata</taxon>
        <taxon>Opisthorchiidae</taxon>
        <taxon>Opisthorchis</taxon>
    </lineage>
</organism>
<dbReference type="EMBL" id="KL596686">
    <property type="protein sequence ID" value="KER29030.1"/>
    <property type="molecule type" value="Genomic_DNA"/>
</dbReference>
<dbReference type="CTD" id="20318405"/>
<evidence type="ECO:0000313" key="2">
    <source>
        <dbReference type="EMBL" id="KER29030.1"/>
    </source>
</evidence>
<dbReference type="RefSeq" id="XP_009167176.1">
    <property type="nucleotide sequence ID" value="XM_009168912.1"/>
</dbReference>
<reference evidence="2 3" key="1">
    <citation type="submission" date="2013-11" db="EMBL/GenBank/DDBJ databases">
        <title>Opisthorchis viverrini - life in the bile duct.</title>
        <authorList>
            <person name="Young N.D."/>
            <person name="Nagarajan N."/>
            <person name="Lin S.J."/>
            <person name="Korhonen P.K."/>
            <person name="Jex A.R."/>
            <person name="Hall R.S."/>
            <person name="Safavi-Hemami H."/>
            <person name="Kaewkong W."/>
            <person name="Bertrand D."/>
            <person name="Gao S."/>
            <person name="Seet Q."/>
            <person name="Wongkham S."/>
            <person name="Teh B.T."/>
            <person name="Wongkham C."/>
            <person name="Intapan P.M."/>
            <person name="Maleewong W."/>
            <person name="Yang X."/>
            <person name="Hu M."/>
            <person name="Wang Z."/>
            <person name="Hofmann A."/>
            <person name="Sternberg P.W."/>
            <person name="Tan P."/>
            <person name="Wang J."/>
            <person name="Gasser R.B."/>
        </authorList>
    </citation>
    <scope>NUCLEOTIDE SEQUENCE [LARGE SCALE GENOMIC DNA]</scope>
</reference>